<name>A0ABR1LY02_9PEZI</name>
<dbReference type="GeneID" id="92035849"/>
<proteinExistence type="predicted"/>
<feature type="region of interest" description="Disordered" evidence="1">
    <location>
        <begin position="141"/>
        <end position="164"/>
    </location>
</feature>
<dbReference type="EMBL" id="JBBPEH010000004">
    <property type="protein sequence ID" value="KAK7540029.1"/>
    <property type="molecule type" value="Genomic_DNA"/>
</dbReference>
<evidence type="ECO:0000313" key="3">
    <source>
        <dbReference type="Proteomes" id="UP001360953"/>
    </source>
</evidence>
<protein>
    <submittedName>
        <fullName evidence="2">Uncharacterized protein</fullName>
    </submittedName>
</protein>
<reference evidence="2 3" key="1">
    <citation type="submission" date="2024-04" db="EMBL/GenBank/DDBJ databases">
        <title>Phyllosticta paracitricarpa is synonymous to the EU quarantine fungus P. citricarpa based on phylogenomic analyses.</title>
        <authorList>
            <consortium name="Lawrence Berkeley National Laboratory"/>
            <person name="Van ingen-buijs V.A."/>
            <person name="Van westerhoven A.C."/>
            <person name="Haridas S."/>
            <person name="Skiadas P."/>
            <person name="Martin F."/>
            <person name="Groenewald J.Z."/>
            <person name="Crous P.W."/>
            <person name="Seidl M.F."/>
        </authorList>
    </citation>
    <scope>NUCLEOTIDE SEQUENCE [LARGE SCALE GENOMIC DNA]</scope>
    <source>
        <strain evidence="2 3">CPC 17464</strain>
    </source>
</reference>
<keyword evidence="3" id="KW-1185">Reference proteome</keyword>
<feature type="region of interest" description="Disordered" evidence="1">
    <location>
        <begin position="197"/>
        <end position="219"/>
    </location>
</feature>
<evidence type="ECO:0000256" key="1">
    <source>
        <dbReference type="SAM" id="MobiDB-lite"/>
    </source>
</evidence>
<dbReference type="RefSeq" id="XP_066657300.1">
    <property type="nucleotide sequence ID" value="XM_066802943.1"/>
</dbReference>
<feature type="compositionally biased region" description="Basic and acidic residues" evidence="1">
    <location>
        <begin position="198"/>
        <end position="211"/>
    </location>
</feature>
<dbReference type="Proteomes" id="UP001360953">
    <property type="component" value="Unassembled WGS sequence"/>
</dbReference>
<sequence>MTNNANIKGFGTGFVYGSEIGGEYLNTLNKLHETLSSIRTNPLAVRSRVPSASPASNMFNNFAALPTPSPFMRPSERGILPSAQKAATSTVPVEKSAANFVVGRNIGLNAKEPAGTSQDLEQIEHAVNQEDQRRHVHLHAGLDAPEGDPGRVQDPDGLPEGGQQAEQAHDLLRRRLVSANKEWTSMDVVTLGVFIESPVDRGDQQQRRPDVFAEAPPKL</sequence>
<evidence type="ECO:0000313" key="2">
    <source>
        <dbReference type="EMBL" id="KAK7540029.1"/>
    </source>
</evidence>
<organism evidence="2 3">
    <name type="scientific">Phyllosticta citribraziliensis</name>
    <dbReference type="NCBI Taxonomy" id="989973"/>
    <lineage>
        <taxon>Eukaryota</taxon>
        <taxon>Fungi</taxon>
        <taxon>Dikarya</taxon>
        <taxon>Ascomycota</taxon>
        <taxon>Pezizomycotina</taxon>
        <taxon>Dothideomycetes</taxon>
        <taxon>Dothideomycetes incertae sedis</taxon>
        <taxon>Botryosphaeriales</taxon>
        <taxon>Phyllostictaceae</taxon>
        <taxon>Phyllosticta</taxon>
    </lineage>
</organism>
<accession>A0ABR1LY02</accession>
<gene>
    <name evidence="2" type="ORF">J3D65DRAFT_666689</name>
</gene>
<comment type="caution">
    <text evidence="2">The sequence shown here is derived from an EMBL/GenBank/DDBJ whole genome shotgun (WGS) entry which is preliminary data.</text>
</comment>